<organism evidence="2 3">
    <name type="scientific">Xanthocytophaga flava</name>
    <dbReference type="NCBI Taxonomy" id="3048013"/>
    <lineage>
        <taxon>Bacteria</taxon>
        <taxon>Pseudomonadati</taxon>
        <taxon>Bacteroidota</taxon>
        <taxon>Cytophagia</taxon>
        <taxon>Cytophagales</taxon>
        <taxon>Rhodocytophagaceae</taxon>
        <taxon>Xanthocytophaga</taxon>
    </lineage>
</organism>
<keyword evidence="1" id="KW-1133">Transmembrane helix</keyword>
<keyword evidence="1" id="KW-0812">Transmembrane</keyword>
<comment type="caution">
    <text evidence="2">The sequence shown here is derived from an EMBL/GenBank/DDBJ whole genome shotgun (WGS) entry which is preliminary data.</text>
</comment>
<proteinExistence type="predicted"/>
<evidence type="ECO:0000313" key="3">
    <source>
        <dbReference type="Proteomes" id="UP001228581"/>
    </source>
</evidence>
<protein>
    <submittedName>
        <fullName evidence="2">Uncharacterized protein</fullName>
    </submittedName>
</protein>
<dbReference type="Proteomes" id="UP001228581">
    <property type="component" value="Unassembled WGS sequence"/>
</dbReference>
<keyword evidence="3" id="KW-1185">Reference proteome</keyword>
<sequence length="198" mass="22718">MAETEMLNEKQKRDFCAFLLKAYGIQIDMNNELLPIYFLAYNSARVSQDTIKRTTEKLELTVGQFDQNLKDNLEKIQTALGKIQTTQYQFKSRKEAFWLGFGQFGFSILASVTIISLTLFAGWWLYQEKQHKASSSNTVKSFIESSEIDSAKTNNLNVSYITLHPSKDLESVVVGRNYIYDQKCNCIRIPVKVKGTKK</sequence>
<evidence type="ECO:0000313" key="2">
    <source>
        <dbReference type="EMBL" id="MDJ1497595.1"/>
    </source>
</evidence>
<feature type="transmembrane region" description="Helical" evidence="1">
    <location>
        <begin position="97"/>
        <end position="126"/>
    </location>
</feature>
<name>A0ABT7CUZ6_9BACT</name>
<gene>
    <name evidence="2" type="ORF">QNI19_31945</name>
</gene>
<keyword evidence="1" id="KW-0472">Membrane</keyword>
<dbReference type="RefSeq" id="WP_314003284.1">
    <property type="nucleotide sequence ID" value="NZ_JASJOT010000034.1"/>
</dbReference>
<dbReference type="EMBL" id="JASJOT010000034">
    <property type="protein sequence ID" value="MDJ1497595.1"/>
    <property type="molecule type" value="Genomic_DNA"/>
</dbReference>
<evidence type="ECO:0000256" key="1">
    <source>
        <dbReference type="SAM" id="Phobius"/>
    </source>
</evidence>
<reference evidence="2 3" key="1">
    <citation type="submission" date="2023-05" db="EMBL/GenBank/DDBJ databases">
        <authorList>
            <person name="Zhang X."/>
        </authorList>
    </citation>
    <scope>NUCLEOTIDE SEQUENCE [LARGE SCALE GENOMIC DNA]</scope>
    <source>
        <strain evidence="2 3">DM2B3-1</strain>
    </source>
</reference>
<accession>A0ABT7CUZ6</accession>